<proteinExistence type="predicted"/>
<dbReference type="PATRIC" id="fig|1114856.3.peg.4758"/>
<gene>
    <name evidence="1" type="ORF">C496_23016</name>
</gene>
<accession>L9VE93</accession>
<name>L9VE93_9EURY</name>
<evidence type="ECO:0000313" key="2">
    <source>
        <dbReference type="Proteomes" id="UP000011599"/>
    </source>
</evidence>
<protein>
    <submittedName>
        <fullName evidence="1">Uncharacterized protein</fullName>
    </submittedName>
</protein>
<reference evidence="1 2" key="1">
    <citation type="journal article" date="2014" name="PLoS Genet.">
        <title>Phylogenetically driven sequencing of extremely halophilic archaea reveals strategies for static and dynamic osmo-response.</title>
        <authorList>
            <person name="Becker E.A."/>
            <person name="Seitzer P.M."/>
            <person name="Tritt A."/>
            <person name="Larsen D."/>
            <person name="Krusor M."/>
            <person name="Yao A.I."/>
            <person name="Wu D."/>
            <person name="Madern D."/>
            <person name="Eisen J.A."/>
            <person name="Darling A.E."/>
            <person name="Facciotti M.T."/>
        </authorList>
    </citation>
    <scope>NUCLEOTIDE SEQUENCE [LARGE SCALE GENOMIC DNA]</scope>
    <source>
        <strain evidence="1 2">GA33</strain>
    </source>
</reference>
<sequence>MNRAERRWMAHHKSGQTLQDDVDQIRSRLSEFVEKLFPTDTVRQHVEDSE</sequence>
<organism evidence="1 2">
    <name type="scientific">Natronorubrum tibetense GA33</name>
    <dbReference type="NCBI Taxonomy" id="1114856"/>
    <lineage>
        <taxon>Archaea</taxon>
        <taxon>Methanobacteriati</taxon>
        <taxon>Methanobacteriota</taxon>
        <taxon>Stenosarchaea group</taxon>
        <taxon>Halobacteria</taxon>
        <taxon>Halobacteriales</taxon>
        <taxon>Natrialbaceae</taxon>
        <taxon>Natronorubrum</taxon>
    </lineage>
</organism>
<comment type="caution">
    <text evidence="1">The sequence shown here is derived from an EMBL/GenBank/DDBJ whole genome shotgun (WGS) entry which is preliminary data.</text>
</comment>
<dbReference type="eggNOG" id="arCOG09231">
    <property type="taxonomic scope" value="Archaea"/>
</dbReference>
<keyword evidence="2" id="KW-1185">Reference proteome</keyword>
<dbReference type="Proteomes" id="UP000011599">
    <property type="component" value="Unassembled WGS sequence"/>
</dbReference>
<dbReference type="EMBL" id="AOHW01000056">
    <property type="protein sequence ID" value="ELY35500.1"/>
    <property type="molecule type" value="Genomic_DNA"/>
</dbReference>
<dbReference type="STRING" id="1114856.GCA_000383975_04742"/>
<evidence type="ECO:0000313" key="1">
    <source>
        <dbReference type="EMBL" id="ELY35500.1"/>
    </source>
</evidence>
<dbReference type="AlphaFoldDB" id="L9VE93"/>